<organism evidence="7 8">
    <name type="scientific">bacterium (Candidatus Blackallbacteria) CG17_big_fil_post_rev_8_21_14_2_50_48_46</name>
    <dbReference type="NCBI Taxonomy" id="2014261"/>
    <lineage>
        <taxon>Bacteria</taxon>
        <taxon>Candidatus Blackallbacteria</taxon>
    </lineage>
</organism>
<evidence type="ECO:0000256" key="5">
    <source>
        <dbReference type="ARBA" id="ARBA00023136"/>
    </source>
</evidence>
<protein>
    <recommendedName>
        <fullName evidence="9">DUF445 domain-containing protein</fullName>
    </recommendedName>
</protein>
<comment type="similarity">
    <text evidence="2">Belongs to the UPF0754 family.</text>
</comment>
<evidence type="ECO:0000313" key="8">
    <source>
        <dbReference type="Proteomes" id="UP000231019"/>
    </source>
</evidence>
<feature type="transmembrane region" description="Helical" evidence="6">
    <location>
        <begin position="386"/>
        <end position="410"/>
    </location>
</feature>
<evidence type="ECO:0000256" key="4">
    <source>
        <dbReference type="ARBA" id="ARBA00022989"/>
    </source>
</evidence>
<dbReference type="EMBL" id="PFFQ01000066">
    <property type="protein sequence ID" value="PIW13777.1"/>
    <property type="molecule type" value="Genomic_DNA"/>
</dbReference>
<evidence type="ECO:0008006" key="9">
    <source>
        <dbReference type="Google" id="ProtNLM"/>
    </source>
</evidence>
<gene>
    <name evidence="7" type="ORF">COW36_24220</name>
</gene>
<comment type="caution">
    <text evidence="7">The sequence shown here is derived from an EMBL/GenBank/DDBJ whole genome shotgun (WGS) entry which is preliminary data.</text>
</comment>
<comment type="subcellular location">
    <subcellularLocation>
        <location evidence="1">Endomembrane system</location>
    </subcellularLocation>
</comment>
<evidence type="ECO:0000256" key="6">
    <source>
        <dbReference type="SAM" id="Phobius"/>
    </source>
</evidence>
<reference evidence="7 8" key="1">
    <citation type="submission" date="2017-09" db="EMBL/GenBank/DDBJ databases">
        <title>Depth-based differentiation of microbial function through sediment-hosted aquifers and enrichment of novel symbionts in the deep terrestrial subsurface.</title>
        <authorList>
            <person name="Probst A.J."/>
            <person name="Ladd B."/>
            <person name="Jarett J.K."/>
            <person name="Geller-Mcgrath D.E."/>
            <person name="Sieber C.M."/>
            <person name="Emerson J.B."/>
            <person name="Anantharaman K."/>
            <person name="Thomas B.C."/>
            <person name="Malmstrom R."/>
            <person name="Stieglmeier M."/>
            <person name="Klingl A."/>
            <person name="Woyke T."/>
            <person name="Ryan C.M."/>
            <person name="Banfield J.F."/>
        </authorList>
    </citation>
    <scope>NUCLEOTIDE SEQUENCE [LARGE SCALE GENOMIC DNA]</scope>
    <source>
        <strain evidence="7">CG17_big_fil_post_rev_8_21_14_2_50_48_46</strain>
    </source>
</reference>
<dbReference type="AlphaFoldDB" id="A0A2M7FWZ5"/>
<proteinExistence type="inferred from homology"/>
<dbReference type="GO" id="GO:0012505">
    <property type="term" value="C:endomembrane system"/>
    <property type="evidence" value="ECO:0007669"/>
    <property type="project" value="UniProtKB-SubCell"/>
</dbReference>
<evidence type="ECO:0000256" key="1">
    <source>
        <dbReference type="ARBA" id="ARBA00004308"/>
    </source>
</evidence>
<name>A0A2M7FWZ5_9BACT</name>
<dbReference type="PANTHER" id="PTHR35791:SF1">
    <property type="entry name" value="UPF0754 MEMBRANE PROTEIN YHEB"/>
    <property type="match status" value="1"/>
</dbReference>
<keyword evidence="5 6" id="KW-0472">Membrane</keyword>
<sequence>MITWIQLMIPPVIGAGVGYFTNDLAVRMLFHPLKPVYILGKQLPFTPGLVPAEQTRLAEKISHLIVKTLLTESDFHHLAQALVTHERLEKAVHLSVEALLEEMGQPQKLQLLSEDIGEALAALIQRSIPALIENLSEKSLTPDRIRLVLDRVMDSVLENFTLTPAMARFLTERIMASVLTPDHLRKSLISLLTPANIAAIDELAKAKMTGKYAVLLFFVNLPEVLTKLKVFLDTEPERADEMLKEILLMMRLDDVISRGLLRFNPRDMSWEHLNHFKENLVHWIHDYLSHHYDVIIPPLFEKMDLPSLTRDLIQRFNPQDIPPATIHTIKREITRFIERYLDEKLFELVEQALEVADIQGVIAEKIRNFSPLRMEEIIMEVSRKELGMIVTLGGILGFVIGLVQSGLLLLMGGL</sequence>
<evidence type="ECO:0000256" key="2">
    <source>
        <dbReference type="ARBA" id="ARBA00008053"/>
    </source>
</evidence>
<keyword evidence="3 6" id="KW-0812">Transmembrane</keyword>
<dbReference type="Pfam" id="PF04286">
    <property type="entry name" value="DUF445"/>
    <property type="match status" value="1"/>
</dbReference>
<evidence type="ECO:0000256" key="3">
    <source>
        <dbReference type="ARBA" id="ARBA00022692"/>
    </source>
</evidence>
<accession>A0A2M7FWZ5</accession>
<dbReference type="InterPro" id="IPR007383">
    <property type="entry name" value="DUF445"/>
</dbReference>
<keyword evidence="4 6" id="KW-1133">Transmembrane helix</keyword>
<evidence type="ECO:0000313" key="7">
    <source>
        <dbReference type="EMBL" id="PIW13777.1"/>
    </source>
</evidence>
<dbReference type="Proteomes" id="UP000231019">
    <property type="component" value="Unassembled WGS sequence"/>
</dbReference>
<dbReference type="PANTHER" id="PTHR35791">
    <property type="entry name" value="UPF0754 MEMBRANE PROTEIN YHEB"/>
    <property type="match status" value="1"/>
</dbReference>